<evidence type="ECO:0000313" key="1">
    <source>
        <dbReference type="EMBL" id="KYO38345.1"/>
    </source>
</evidence>
<gene>
    <name evidence="1" type="ORF">Y1Q_0015604</name>
</gene>
<keyword evidence="2" id="KW-1185">Reference proteome</keyword>
<sequence length="136" mass="15443">MQPSRSREQVALEPLLPPGQLGTMTVAGESQYDFVLPYKGIVKHKEHGQRWVTSGRLRAEPSRSAEEAGWRLKLKDVPQQRRCGFSPRSLLHWKGFGVQFLEHAWYMELSADITSLKAAQKPSKDRAVLHSVYLTS</sequence>
<comment type="caution">
    <text evidence="1">The sequence shown here is derived from an EMBL/GenBank/DDBJ whole genome shotgun (WGS) entry which is preliminary data.</text>
</comment>
<name>A0A151NPF3_ALLMI</name>
<dbReference type="EMBL" id="AKHW03002524">
    <property type="protein sequence ID" value="KYO38345.1"/>
    <property type="molecule type" value="Genomic_DNA"/>
</dbReference>
<accession>A0A151NPF3</accession>
<proteinExistence type="predicted"/>
<protein>
    <submittedName>
        <fullName evidence="1">Uncharacterized protein</fullName>
    </submittedName>
</protein>
<evidence type="ECO:0000313" key="2">
    <source>
        <dbReference type="Proteomes" id="UP000050525"/>
    </source>
</evidence>
<organism evidence="1 2">
    <name type="scientific">Alligator mississippiensis</name>
    <name type="common">American alligator</name>
    <dbReference type="NCBI Taxonomy" id="8496"/>
    <lineage>
        <taxon>Eukaryota</taxon>
        <taxon>Metazoa</taxon>
        <taxon>Chordata</taxon>
        <taxon>Craniata</taxon>
        <taxon>Vertebrata</taxon>
        <taxon>Euteleostomi</taxon>
        <taxon>Archelosauria</taxon>
        <taxon>Archosauria</taxon>
        <taxon>Crocodylia</taxon>
        <taxon>Alligatoridae</taxon>
        <taxon>Alligatorinae</taxon>
        <taxon>Alligator</taxon>
    </lineage>
</organism>
<dbReference type="Proteomes" id="UP000050525">
    <property type="component" value="Unassembled WGS sequence"/>
</dbReference>
<dbReference type="AlphaFoldDB" id="A0A151NPF3"/>
<reference evidence="1 2" key="1">
    <citation type="journal article" date="2012" name="Genome Biol.">
        <title>Sequencing three crocodilian genomes to illuminate the evolution of archosaurs and amniotes.</title>
        <authorList>
            <person name="St John J.A."/>
            <person name="Braun E.L."/>
            <person name="Isberg S.R."/>
            <person name="Miles L.G."/>
            <person name="Chong A.Y."/>
            <person name="Gongora J."/>
            <person name="Dalzell P."/>
            <person name="Moran C."/>
            <person name="Bed'hom B."/>
            <person name="Abzhanov A."/>
            <person name="Burgess S.C."/>
            <person name="Cooksey A.M."/>
            <person name="Castoe T.A."/>
            <person name="Crawford N.G."/>
            <person name="Densmore L.D."/>
            <person name="Drew J.C."/>
            <person name="Edwards S.V."/>
            <person name="Faircloth B.C."/>
            <person name="Fujita M.K."/>
            <person name="Greenwold M.J."/>
            <person name="Hoffmann F.G."/>
            <person name="Howard J.M."/>
            <person name="Iguchi T."/>
            <person name="Janes D.E."/>
            <person name="Khan S.Y."/>
            <person name="Kohno S."/>
            <person name="de Koning A.J."/>
            <person name="Lance S.L."/>
            <person name="McCarthy F.M."/>
            <person name="McCormack J.E."/>
            <person name="Merchant M.E."/>
            <person name="Peterson D.G."/>
            <person name="Pollock D.D."/>
            <person name="Pourmand N."/>
            <person name="Raney B.J."/>
            <person name="Roessler K.A."/>
            <person name="Sanford J.R."/>
            <person name="Sawyer R.H."/>
            <person name="Schmidt C.J."/>
            <person name="Triplett E.W."/>
            <person name="Tuberville T.D."/>
            <person name="Venegas-Anaya M."/>
            <person name="Howard J.T."/>
            <person name="Jarvis E.D."/>
            <person name="Guillette L.J.Jr."/>
            <person name="Glenn T.C."/>
            <person name="Green R.E."/>
            <person name="Ray D.A."/>
        </authorList>
    </citation>
    <scope>NUCLEOTIDE SEQUENCE [LARGE SCALE GENOMIC DNA]</scope>
    <source>
        <strain evidence="1">KSC_2009_1</strain>
    </source>
</reference>